<keyword evidence="3" id="KW-1185">Reference proteome</keyword>
<dbReference type="EMBL" id="JBJKFK010000333">
    <property type="protein sequence ID" value="KAL3317775.1"/>
    <property type="molecule type" value="Genomic_DNA"/>
</dbReference>
<keyword evidence="1" id="KW-0812">Transmembrane</keyword>
<organism evidence="2 3">
    <name type="scientific">Cichlidogyrus casuarinus</name>
    <dbReference type="NCBI Taxonomy" id="1844966"/>
    <lineage>
        <taxon>Eukaryota</taxon>
        <taxon>Metazoa</taxon>
        <taxon>Spiralia</taxon>
        <taxon>Lophotrochozoa</taxon>
        <taxon>Platyhelminthes</taxon>
        <taxon>Monogenea</taxon>
        <taxon>Monopisthocotylea</taxon>
        <taxon>Dactylogyridea</taxon>
        <taxon>Ancyrocephalidae</taxon>
        <taxon>Cichlidogyrus</taxon>
    </lineage>
</organism>
<sequence>GLTTRSPDPDQPVFEEPTAINSVPHWRSEIGVDRPEDKSESIVPKIIIPIIILVFVFICIGVAILWYFKLRKKNDDDKEQKQGFSVIDKAKRILQGNSSSSKEVNVPQTRENGYMLVATKTSSTENGAMHAAEQPQQKQAAYDAPDGMGQHPQMQMNDFGAMQQMRLHNNNNMTSNGHKTATTPANPNMYLMGGRPDPYRNMPPPICGGTNGYCNPRTSGMNSPQVRRFGAAP</sequence>
<gene>
    <name evidence="2" type="ORF">Ciccas_003567</name>
</gene>
<evidence type="ECO:0000313" key="3">
    <source>
        <dbReference type="Proteomes" id="UP001626550"/>
    </source>
</evidence>
<keyword evidence="1" id="KW-0472">Membrane</keyword>
<dbReference type="Proteomes" id="UP001626550">
    <property type="component" value="Unassembled WGS sequence"/>
</dbReference>
<dbReference type="AlphaFoldDB" id="A0ABD2QE12"/>
<protein>
    <submittedName>
        <fullName evidence="2">Uncharacterized protein</fullName>
    </submittedName>
</protein>
<accession>A0ABD2QE12</accession>
<feature type="transmembrane region" description="Helical" evidence="1">
    <location>
        <begin position="46"/>
        <end position="68"/>
    </location>
</feature>
<reference evidence="2 3" key="1">
    <citation type="submission" date="2024-11" db="EMBL/GenBank/DDBJ databases">
        <title>Adaptive evolution of stress response genes in parasites aligns with host niche diversity.</title>
        <authorList>
            <person name="Hahn C."/>
            <person name="Resl P."/>
        </authorList>
    </citation>
    <scope>NUCLEOTIDE SEQUENCE [LARGE SCALE GENOMIC DNA]</scope>
    <source>
        <strain evidence="2">EGGRZ-B1_66</strain>
        <tissue evidence="2">Body</tissue>
    </source>
</reference>
<comment type="caution">
    <text evidence="2">The sequence shown here is derived from an EMBL/GenBank/DDBJ whole genome shotgun (WGS) entry which is preliminary data.</text>
</comment>
<keyword evidence="1" id="KW-1133">Transmembrane helix</keyword>
<evidence type="ECO:0000256" key="1">
    <source>
        <dbReference type="SAM" id="Phobius"/>
    </source>
</evidence>
<proteinExistence type="predicted"/>
<evidence type="ECO:0000313" key="2">
    <source>
        <dbReference type="EMBL" id="KAL3317775.1"/>
    </source>
</evidence>
<name>A0ABD2QE12_9PLAT</name>
<feature type="non-terminal residue" evidence="2">
    <location>
        <position position="1"/>
    </location>
</feature>